<evidence type="ECO:0000256" key="2">
    <source>
        <dbReference type="ARBA" id="ARBA00022722"/>
    </source>
</evidence>
<dbReference type="Pfam" id="PF12705">
    <property type="entry name" value="PDDEXK_1"/>
    <property type="match status" value="1"/>
</dbReference>
<accession>A0A2N9JFG7</accession>
<keyword evidence="9" id="KW-0238">DNA-binding</keyword>
<feature type="binding site" evidence="15">
    <location>
        <begin position="37"/>
        <end position="44"/>
    </location>
    <ligand>
        <name>ATP</name>
        <dbReference type="ChEBI" id="CHEBI:30616"/>
    </ligand>
</feature>
<comment type="similarity">
    <text evidence="1">Belongs to the helicase family. UvrD subfamily.</text>
</comment>
<keyword evidence="11" id="KW-0413">Isomerase</keyword>
<dbReference type="InterPro" id="IPR011335">
    <property type="entry name" value="Restrct_endonuc-II-like"/>
</dbReference>
<evidence type="ECO:0000256" key="10">
    <source>
        <dbReference type="ARBA" id="ARBA00023204"/>
    </source>
</evidence>
<evidence type="ECO:0000256" key="5">
    <source>
        <dbReference type="ARBA" id="ARBA00022801"/>
    </source>
</evidence>
<evidence type="ECO:0000256" key="11">
    <source>
        <dbReference type="ARBA" id="ARBA00023235"/>
    </source>
</evidence>
<keyword evidence="5 15" id="KW-0378">Hydrolase</keyword>
<dbReference type="Gene3D" id="1.10.10.160">
    <property type="match status" value="1"/>
</dbReference>
<evidence type="ECO:0000256" key="4">
    <source>
        <dbReference type="ARBA" id="ARBA00022763"/>
    </source>
</evidence>
<evidence type="ECO:0000256" key="8">
    <source>
        <dbReference type="ARBA" id="ARBA00022840"/>
    </source>
</evidence>
<dbReference type="PROSITE" id="PS51198">
    <property type="entry name" value="UVRD_HELICASE_ATP_BIND"/>
    <property type="match status" value="1"/>
</dbReference>
<dbReference type="InterPro" id="IPR038726">
    <property type="entry name" value="PDDEXK_AddAB-type"/>
</dbReference>
<keyword evidence="10" id="KW-0234">DNA repair</keyword>
<evidence type="ECO:0000259" key="17">
    <source>
        <dbReference type="PROSITE" id="PS51217"/>
    </source>
</evidence>
<dbReference type="CDD" id="cd17932">
    <property type="entry name" value="DEXQc_UvrD"/>
    <property type="match status" value="1"/>
</dbReference>
<dbReference type="EC" id="5.6.2.4" evidence="13"/>
<dbReference type="OrthoDB" id="9806690at2"/>
<dbReference type="Gene3D" id="1.10.486.10">
    <property type="entry name" value="PCRA, domain 4"/>
    <property type="match status" value="1"/>
</dbReference>
<keyword evidence="7" id="KW-0269">Exonuclease</keyword>
<dbReference type="InterPro" id="IPR000212">
    <property type="entry name" value="DNA_helicase_UvrD/REP"/>
</dbReference>
<evidence type="ECO:0000256" key="1">
    <source>
        <dbReference type="ARBA" id="ARBA00009922"/>
    </source>
</evidence>
<evidence type="ECO:0000313" key="19">
    <source>
        <dbReference type="Proteomes" id="UP000238164"/>
    </source>
</evidence>
<dbReference type="Pfam" id="PF00580">
    <property type="entry name" value="UvrD-helicase"/>
    <property type="match status" value="1"/>
</dbReference>
<sequence>MTVLTSPDQLSDLLGLQFSAQQLAAITAPLQPGVIIAGAGSGKTTVMAARVVWLVGSRQVAPEQVLGLTFTRKAAAELSARVRAALQRAGVVAVDGVDEAGEQLVLTYDAFAARLVSEHGLRIGVESDPVMITGASRYRLAARVVTNAAGPFEHLSGFVPVTLVERLLKLDAELTSHLVSPDEVGAHARDFLTALAEAPLNRARREYVSVRDARSITEQRLELLGLTTAYADLKRRLGYVEFADQMAVAARLAEQVPAVGELLRQQFRVVLLDEYQDTSSAQAALLRALFSGPDASHGRGHAVTAVGDPHQAIYGWRGAAASNILQFANDFPSADGLPAASFALTVNRRSGPVILAAANDLAAGLRADPLLKAGDHELQLTAPPGTPAGAIEIASFDTWPDEVRFIGDRIVALHDAGEVANWAEIAVLVRRNGQIPAVYTDLLSRDVPVEIVGLGGLLELPEIVEVCSVLALLDDVSANPAAIRLLTSARWAIGIGDLALLGRRALELVQAQRVPRPGDLVDDLGRALAGTEAVATPSLLEALHDPGDLPYSPAARRRFSRLAHELAGLRAHAGEPVLDLVRRVVTTLGLEAELAAAGASVAQLGAFTDAVAAYCDVDGEASLGGLLAYLNAEREHGVGLDQAVASDADSVKLLTVHRAKGLEWHAVFLPGMAEGVFPGDRVTDNWVTNAGVLPAGLRGDAAAVPQLAEASDAGFKQYAAELKQQIRHAEDRLAYVAVTRAKQLLVASTHAWEGELTRPRRASPYLPLIAAHGTVVAEAPAPDGENPLAGSGAALAWPVVGDPDLRERRLRLAQQVDAASELLVTLEPSGLTVDERAEVAGWDSELQRLAAAALDPAVQVSPTYLSATGLVRLTRDPDGFLTESGRPMPKRPVAAQRLGTRFHRWLEQRFALAPSLEFDPGVEPSDDPHFAAMSAAFERGQFATRRPLGVEVPFSMVVAGTVVRGRIDAVFAAGDDYLVVDWKTGDIARADPIQLAIYAHAWAELVGVPVQRVRAGFFDIMADRLVVPEVLPPRQQWTAAVSGLPRQ</sequence>
<reference evidence="18 19" key="1">
    <citation type="submission" date="2018-02" db="EMBL/GenBank/DDBJ databases">
        <authorList>
            <person name="Cohen D.B."/>
            <person name="Kent A.D."/>
        </authorList>
    </citation>
    <scope>NUCLEOTIDE SEQUENCE [LARGE SCALE GENOMIC DNA]</scope>
    <source>
        <strain evidence="18">1</strain>
    </source>
</reference>
<dbReference type="InterPro" id="IPR014017">
    <property type="entry name" value="DNA_helicase_UvrD-like_C"/>
</dbReference>
<dbReference type="GO" id="GO:0003677">
    <property type="term" value="F:DNA binding"/>
    <property type="evidence" value="ECO:0007669"/>
    <property type="project" value="UniProtKB-KW"/>
</dbReference>
<evidence type="ECO:0000256" key="12">
    <source>
        <dbReference type="ARBA" id="ARBA00034617"/>
    </source>
</evidence>
<evidence type="ECO:0000313" key="18">
    <source>
        <dbReference type="EMBL" id="SPD86248.1"/>
    </source>
</evidence>
<dbReference type="InterPro" id="IPR013986">
    <property type="entry name" value="DExx_box_DNA_helicase_dom_sf"/>
</dbReference>
<proteinExistence type="inferred from homology"/>
<evidence type="ECO:0000256" key="9">
    <source>
        <dbReference type="ARBA" id="ARBA00023125"/>
    </source>
</evidence>
<dbReference type="Pfam" id="PF13361">
    <property type="entry name" value="UvrD_C"/>
    <property type="match status" value="2"/>
</dbReference>
<feature type="domain" description="UvrD-like helicase ATP-binding" evidence="16">
    <location>
        <begin position="16"/>
        <end position="351"/>
    </location>
</feature>
<dbReference type="GO" id="GO:0000725">
    <property type="term" value="P:recombinational repair"/>
    <property type="evidence" value="ECO:0007669"/>
    <property type="project" value="TreeGrafter"/>
</dbReference>
<evidence type="ECO:0000256" key="7">
    <source>
        <dbReference type="ARBA" id="ARBA00022839"/>
    </source>
</evidence>
<keyword evidence="2" id="KW-0540">Nuclease</keyword>
<dbReference type="PROSITE" id="PS51217">
    <property type="entry name" value="UVRD_HELICASE_CTER"/>
    <property type="match status" value="1"/>
</dbReference>
<evidence type="ECO:0000256" key="14">
    <source>
        <dbReference type="ARBA" id="ARBA00048988"/>
    </source>
</evidence>
<comment type="catalytic activity">
    <reaction evidence="12">
        <text>Couples ATP hydrolysis with the unwinding of duplex DNA by translocating in the 3'-5' direction.</text>
        <dbReference type="EC" id="5.6.2.4"/>
    </reaction>
</comment>
<name>A0A2N9JFG7_9ACTN</name>
<evidence type="ECO:0000259" key="16">
    <source>
        <dbReference type="PROSITE" id="PS51198"/>
    </source>
</evidence>
<organism evidence="18 19">
    <name type="scientific">Micropruina glycogenica</name>
    <dbReference type="NCBI Taxonomy" id="75385"/>
    <lineage>
        <taxon>Bacteria</taxon>
        <taxon>Bacillati</taxon>
        <taxon>Actinomycetota</taxon>
        <taxon>Actinomycetes</taxon>
        <taxon>Propionibacteriales</taxon>
        <taxon>Nocardioidaceae</taxon>
        <taxon>Micropruina</taxon>
    </lineage>
</organism>
<protein>
    <recommendedName>
        <fullName evidence="13">DNA 3'-5' helicase</fullName>
        <ecNumber evidence="13">5.6.2.4</ecNumber>
    </recommendedName>
</protein>
<evidence type="ECO:0000256" key="15">
    <source>
        <dbReference type="PROSITE-ProRule" id="PRU00560"/>
    </source>
</evidence>
<comment type="catalytic activity">
    <reaction evidence="14">
        <text>ATP + H2O = ADP + phosphate + H(+)</text>
        <dbReference type="Rhea" id="RHEA:13065"/>
        <dbReference type="ChEBI" id="CHEBI:15377"/>
        <dbReference type="ChEBI" id="CHEBI:15378"/>
        <dbReference type="ChEBI" id="CHEBI:30616"/>
        <dbReference type="ChEBI" id="CHEBI:43474"/>
        <dbReference type="ChEBI" id="CHEBI:456216"/>
        <dbReference type="EC" id="5.6.2.4"/>
    </reaction>
</comment>
<dbReference type="SUPFAM" id="SSF52540">
    <property type="entry name" value="P-loop containing nucleoside triphosphate hydrolases"/>
    <property type="match status" value="1"/>
</dbReference>
<dbReference type="GO" id="GO:0033202">
    <property type="term" value="C:DNA helicase complex"/>
    <property type="evidence" value="ECO:0007669"/>
    <property type="project" value="TreeGrafter"/>
</dbReference>
<dbReference type="EMBL" id="LT985188">
    <property type="protein sequence ID" value="SPD86248.1"/>
    <property type="molecule type" value="Genomic_DNA"/>
</dbReference>
<dbReference type="RefSeq" id="WP_158680900.1">
    <property type="nucleotide sequence ID" value="NZ_BAAAGO010000018.1"/>
</dbReference>
<dbReference type="KEGG" id="mgg:MPLG2_1212"/>
<dbReference type="PANTHER" id="PTHR11070:SF55">
    <property type="entry name" value="DNA 3'-5' HELICASE"/>
    <property type="match status" value="1"/>
</dbReference>
<dbReference type="Gene3D" id="3.90.320.10">
    <property type="match status" value="1"/>
</dbReference>
<dbReference type="Proteomes" id="UP000238164">
    <property type="component" value="Chromosome 1"/>
</dbReference>
<gene>
    <name evidence="18" type="ORF">MPLG2_1212</name>
</gene>
<evidence type="ECO:0000256" key="6">
    <source>
        <dbReference type="ARBA" id="ARBA00022806"/>
    </source>
</evidence>
<dbReference type="Gene3D" id="3.40.50.300">
    <property type="entry name" value="P-loop containing nucleotide triphosphate hydrolases"/>
    <property type="match status" value="3"/>
</dbReference>
<keyword evidence="4" id="KW-0227">DNA damage</keyword>
<keyword evidence="3 15" id="KW-0547">Nucleotide-binding</keyword>
<dbReference type="SUPFAM" id="SSF52980">
    <property type="entry name" value="Restriction endonuclease-like"/>
    <property type="match status" value="1"/>
</dbReference>
<evidence type="ECO:0000256" key="3">
    <source>
        <dbReference type="ARBA" id="ARBA00022741"/>
    </source>
</evidence>
<keyword evidence="8 15" id="KW-0067">ATP-binding</keyword>
<dbReference type="InterPro" id="IPR011604">
    <property type="entry name" value="PDDEXK-like_dom_sf"/>
</dbReference>
<dbReference type="GO" id="GO:0005829">
    <property type="term" value="C:cytosol"/>
    <property type="evidence" value="ECO:0007669"/>
    <property type="project" value="TreeGrafter"/>
</dbReference>
<evidence type="ECO:0000256" key="13">
    <source>
        <dbReference type="ARBA" id="ARBA00034808"/>
    </source>
</evidence>
<dbReference type="PANTHER" id="PTHR11070">
    <property type="entry name" value="UVRD / RECB / PCRA DNA HELICASE FAMILY MEMBER"/>
    <property type="match status" value="1"/>
</dbReference>
<feature type="domain" description="UvrD-like helicase C-terminal" evidence="17">
    <location>
        <begin position="352"/>
        <end position="661"/>
    </location>
</feature>
<keyword evidence="19" id="KW-1185">Reference proteome</keyword>
<dbReference type="InterPro" id="IPR014016">
    <property type="entry name" value="UvrD-like_ATP-bd"/>
</dbReference>
<keyword evidence="6 15" id="KW-0347">Helicase</keyword>
<dbReference type="GO" id="GO:0004527">
    <property type="term" value="F:exonuclease activity"/>
    <property type="evidence" value="ECO:0007669"/>
    <property type="project" value="UniProtKB-KW"/>
</dbReference>
<dbReference type="InterPro" id="IPR027417">
    <property type="entry name" value="P-loop_NTPase"/>
</dbReference>
<dbReference type="AlphaFoldDB" id="A0A2N9JFG7"/>
<dbReference type="GO" id="GO:0005524">
    <property type="term" value="F:ATP binding"/>
    <property type="evidence" value="ECO:0007669"/>
    <property type="project" value="UniProtKB-UniRule"/>
</dbReference>
<dbReference type="GO" id="GO:0043138">
    <property type="term" value="F:3'-5' DNA helicase activity"/>
    <property type="evidence" value="ECO:0007669"/>
    <property type="project" value="UniProtKB-EC"/>
</dbReference>